<feature type="transmembrane region" description="Helical" evidence="8">
    <location>
        <begin position="271"/>
        <end position="292"/>
    </location>
</feature>
<dbReference type="GO" id="GO:0016020">
    <property type="term" value="C:membrane"/>
    <property type="evidence" value="ECO:0007669"/>
    <property type="project" value="UniProtKB-SubCell"/>
</dbReference>
<dbReference type="PANTHER" id="PTHR16779:SF1">
    <property type="entry name" value="BETA-1,4-MANNOSYLTRANSFERASE EGH"/>
    <property type="match status" value="1"/>
</dbReference>
<evidence type="ECO:0000256" key="7">
    <source>
        <dbReference type="SAM" id="MobiDB-lite"/>
    </source>
</evidence>
<feature type="transmembrane region" description="Helical" evidence="8">
    <location>
        <begin position="345"/>
        <end position="368"/>
    </location>
</feature>
<accession>A0A7R8ZNL0</accession>
<dbReference type="InterPro" id="IPR010989">
    <property type="entry name" value="SNARE"/>
</dbReference>
<feature type="transmembrane region" description="Helical" evidence="8">
    <location>
        <begin position="504"/>
        <end position="527"/>
    </location>
</feature>
<dbReference type="InterPro" id="IPR006593">
    <property type="entry name" value="Cyt_b561/ferric_Rdtase_TM"/>
</dbReference>
<feature type="transmembrane region" description="Helical" evidence="8">
    <location>
        <begin position="843"/>
        <end position="863"/>
    </location>
</feature>
<dbReference type="AlphaFoldDB" id="A0A7R8ZNL0"/>
<dbReference type="Gene3D" id="1.20.58.70">
    <property type="match status" value="1"/>
</dbReference>
<feature type="transmembrane region" description="Helical" evidence="8">
    <location>
        <begin position="418"/>
        <end position="439"/>
    </location>
</feature>
<keyword evidence="5 8" id="KW-1133">Transmembrane helix</keyword>
<dbReference type="PANTHER" id="PTHR16779">
    <property type="entry name" value="BETA-1,4-MANNOSYLTRANSFERASE EGH"/>
    <property type="match status" value="1"/>
</dbReference>
<dbReference type="Pfam" id="PF03188">
    <property type="entry name" value="Cytochrom_B561"/>
    <property type="match status" value="1"/>
</dbReference>
<keyword evidence="2" id="KW-0813">Transport</keyword>
<dbReference type="Pfam" id="PF13632">
    <property type="entry name" value="Glyco_trans_2_3"/>
    <property type="match status" value="1"/>
</dbReference>
<feature type="transmembrane region" description="Helical" evidence="8">
    <location>
        <begin position="388"/>
        <end position="406"/>
    </location>
</feature>
<feature type="region of interest" description="Disordered" evidence="7">
    <location>
        <begin position="142"/>
        <end position="163"/>
    </location>
</feature>
<sequence length="920" mass="103821">MGETLALLVRWGTGMVRSAFNDIIPSPTQTAARLKFNGTLYSYSAPGVESGDTAPGLRVSPKPYGGAQSAYRSLPNRCEELQKDIKRLHSTVGGTQHAVKHREEVMVSLNAQMISVTKRFQQMRNQRIKLLQEKENIFRLTPSNSSSTAVRSSASSLSRQDEPKYSSAKIGSFFEDEDGGEGAHVLSPEEEKLLAQENQHLMANLTTMEEEVKQLGQKVAGIVELQEMFTEKVLSQEKDLQHIQTTVIGTTENVVAGNQQVRAAMQRNAGFRVWILFILLYLVLMPEGTYLLKSVGSFIPASVWQRNSKLRFHFYFQAASVSLALAAFLVIFYNKWSVEKPHFTTWHGTLGGVTVALTLGQAMGGDLLYFTKRLGGPWLRSMVRSGHALHSVLVLLCGTLTVFLAMDSTWVKSEVSMVFRYGIMCVLAATALKYLLVVWPSVWQKYGGRIRSHERRTKHGIHCCCFLSFFVSVLLFSGAVPIFVSAPEVDAFTTYGSPVAYLLYFLRALTLLAVPQFLFNILGLLLFDAYSEEVQLKNAPILSPRICFRTVTRGDYPELVKRNIERNIKTILKVGLRDEGFLIEVVTDKPIGLHGNPLVREIVVAKDYKTKSGALFKARALQYCWEKSVDKLTDNDWVVHMDEETLLTENSVKGILNFVEDGKAEFGQGLITYANENVVNWVTTLSDSFRVADDLGKLRFQFKVFHKPLFGWKGSYVVTSVSIRQTKLIQKFYFYGFFLDMTHKKRLKSARDSLAKLSASNDEALRPFDFIEGEMWEKSPFTISDLFQQRKRWLQGIFYVAHSSEIPVRYKFFLLCSIYSWATLPLTTSNTILAAIYPIWCPTILNILIAMVGVAGTYMYLFGVSRSLSVQRLGFWRFIGCLIGVVLVIPLSIAVENVAVLWSIWDNKRLFYVVNKDPNK</sequence>
<evidence type="ECO:0000313" key="9">
    <source>
        <dbReference type="EMBL" id="CAD7230535.1"/>
    </source>
</evidence>
<evidence type="ECO:0000256" key="5">
    <source>
        <dbReference type="ARBA" id="ARBA00022989"/>
    </source>
</evidence>
<evidence type="ECO:0000256" key="3">
    <source>
        <dbReference type="ARBA" id="ARBA00022692"/>
    </source>
</evidence>
<dbReference type="GO" id="GO:0005737">
    <property type="term" value="C:cytoplasm"/>
    <property type="evidence" value="ECO:0007669"/>
    <property type="project" value="TreeGrafter"/>
</dbReference>
<dbReference type="SUPFAM" id="SSF47661">
    <property type="entry name" value="t-snare proteins"/>
    <property type="match status" value="1"/>
</dbReference>
<reference evidence="9" key="1">
    <citation type="submission" date="2020-11" db="EMBL/GenBank/DDBJ databases">
        <authorList>
            <person name="Tran Van P."/>
        </authorList>
    </citation>
    <scope>NUCLEOTIDE SEQUENCE</scope>
</reference>
<comment type="subcellular location">
    <subcellularLocation>
        <location evidence="1">Membrane</location>
    </subcellularLocation>
</comment>
<keyword evidence="3 8" id="KW-0812">Transmembrane</keyword>
<evidence type="ECO:0000256" key="4">
    <source>
        <dbReference type="ARBA" id="ARBA00022982"/>
    </source>
</evidence>
<dbReference type="EMBL" id="OB662764">
    <property type="protein sequence ID" value="CAD7230535.1"/>
    <property type="molecule type" value="Genomic_DNA"/>
</dbReference>
<dbReference type="Gene3D" id="1.20.120.1770">
    <property type="match status" value="1"/>
</dbReference>
<name>A0A7R8ZNL0_9CRUS</name>
<feature type="transmembrane region" description="Helical" evidence="8">
    <location>
        <begin position="312"/>
        <end position="333"/>
    </location>
</feature>
<dbReference type="GO" id="GO:0019187">
    <property type="term" value="F:beta-1,4-mannosyltransferase activity"/>
    <property type="evidence" value="ECO:0007669"/>
    <property type="project" value="InterPro"/>
</dbReference>
<feature type="compositionally biased region" description="Low complexity" evidence="7">
    <location>
        <begin position="143"/>
        <end position="158"/>
    </location>
</feature>
<dbReference type="OrthoDB" id="3971593at2759"/>
<feature type="transmembrane region" description="Helical" evidence="8">
    <location>
        <begin position="875"/>
        <end position="905"/>
    </location>
</feature>
<keyword evidence="6 8" id="KW-0472">Membrane</keyword>
<feature type="transmembrane region" description="Helical" evidence="8">
    <location>
        <begin position="460"/>
        <end position="484"/>
    </location>
</feature>
<dbReference type="SMART" id="SM00665">
    <property type="entry name" value="B561"/>
    <property type="match status" value="1"/>
</dbReference>
<gene>
    <name evidence="9" type="ORF">CTOB1V02_LOCUS8393</name>
</gene>
<evidence type="ECO:0000256" key="8">
    <source>
        <dbReference type="SAM" id="Phobius"/>
    </source>
</evidence>
<dbReference type="PROSITE" id="PS50939">
    <property type="entry name" value="CYTOCHROME_B561"/>
    <property type="match status" value="1"/>
</dbReference>
<dbReference type="InterPro" id="IPR027389">
    <property type="entry name" value="B_mannosylTrfase_Bre-3/Egh"/>
</dbReference>
<dbReference type="InterPro" id="IPR001173">
    <property type="entry name" value="Glyco_trans_2-like"/>
</dbReference>
<evidence type="ECO:0000256" key="6">
    <source>
        <dbReference type="ARBA" id="ARBA00023136"/>
    </source>
</evidence>
<proteinExistence type="predicted"/>
<dbReference type="GO" id="GO:0016192">
    <property type="term" value="P:vesicle-mediated transport"/>
    <property type="evidence" value="ECO:0007669"/>
    <property type="project" value="InterPro"/>
</dbReference>
<organism evidence="9">
    <name type="scientific">Cyprideis torosa</name>
    <dbReference type="NCBI Taxonomy" id="163714"/>
    <lineage>
        <taxon>Eukaryota</taxon>
        <taxon>Metazoa</taxon>
        <taxon>Ecdysozoa</taxon>
        <taxon>Arthropoda</taxon>
        <taxon>Crustacea</taxon>
        <taxon>Oligostraca</taxon>
        <taxon>Ostracoda</taxon>
        <taxon>Podocopa</taxon>
        <taxon>Podocopida</taxon>
        <taxon>Cytherocopina</taxon>
        <taxon>Cytheroidea</taxon>
        <taxon>Cytherideidae</taxon>
        <taxon>Cyprideis</taxon>
    </lineage>
</organism>
<evidence type="ECO:0000256" key="1">
    <source>
        <dbReference type="ARBA" id="ARBA00004370"/>
    </source>
</evidence>
<keyword evidence="4" id="KW-0249">Electron transport</keyword>
<evidence type="ECO:0000256" key="2">
    <source>
        <dbReference type="ARBA" id="ARBA00022448"/>
    </source>
</evidence>
<protein>
    <submittedName>
        <fullName evidence="9">Uncharacterized protein</fullName>
    </submittedName>
</protein>
<feature type="transmembrane region" description="Helical" evidence="8">
    <location>
        <begin position="812"/>
        <end position="837"/>
    </location>
</feature>
<feature type="non-terminal residue" evidence="9">
    <location>
        <position position="920"/>
    </location>
</feature>